<dbReference type="Pfam" id="PF00496">
    <property type="entry name" value="SBP_bac_5"/>
    <property type="match status" value="1"/>
</dbReference>
<evidence type="ECO:0000313" key="4">
    <source>
        <dbReference type="Proteomes" id="UP001220010"/>
    </source>
</evidence>
<proteinExistence type="predicted"/>
<dbReference type="PIRSF" id="PIRSF002741">
    <property type="entry name" value="MppA"/>
    <property type="match status" value="1"/>
</dbReference>
<dbReference type="Gene3D" id="3.10.105.10">
    <property type="entry name" value="Dipeptide-binding Protein, Domain 3"/>
    <property type="match status" value="1"/>
</dbReference>
<sequence length="515" mass="57447">MMRYSLIFALAAGLFVLLLAGYPAAADDRGSVPVYTVADTTGDWGFPSPYAHYARGPGYTRMSFLFDTLIWKDDAGYVPALAESWELVGDDTYIFTLREGVTWHDGEPFTSDDVVFTVEYIKDHPYMWVDSGIVEEAEAIDDLTVRLTLSAPFAPFLDQVAGTLPILPEHLWSGVSDPVNRRDQEALVGTGPYTLRVRDYDQVQGTYRYVAYEDYYLGSPMVKELRFVKISAPNAAAELIQGRVNTAGIEPEMIGQLEKSFVIVEVPSHWWNYKLMINHRKEPLSDKRLRQAVAYSIDREKLVDIAARGYGLAGSPGFIPSDNDWYNPEIDGFYPHDPARAKELLGDMGYDGRKIQLLVKGGSTTEERIGELIEADLAAAGINVDLRTMDSKTVDSKVADWDYDLAVSGHGGVIGDPHFLARNTIEMESFNSARYDANPELVALLEEQVTEMNEDARRDLIDRAQILYAEDVPALTLYYTEAFVAHDGQVELYYTYNGMALGVPIALNKLSFVGV</sequence>
<protein>
    <submittedName>
        <fullName evidence="3">ABC transporter substrate-binding protein</fullName>
    </submittedName>
</protein>
<accession>A0ABT5X9N5</accession>
<gene>
    <name evidence="3" type="ORF">P0O15_09665</name>
</gene>
<dbReference type="SUPFAM" id="SSF53850">
    <property type="entry name" value="Periplasmic binding protein-like II"/>
    <property type="match status" value="1"/>
</dbReference>
<evidence type="ECO:0000313" key="3">
    <source>
        <dbReference type="EMBL" id="MDF0591425.1"/>
    </source>
</evidence>
<dbReference type="Gene3D" id="3.90.76.10">
    <property type="entry name" value="Dipeptide-binding Protein, Domain 1"/>
    <property type="match status" value="1"/>
</dbReference>
<keyword evidence="1" id="KW-0732">Signal</keyword>
<dbReference type="CDD" id="cd08520">
    <property type="entry name" value="PBP2_NikA_DppA_OppA_like_21"/>
    <property type="match status" value="1"/>
</dbReference>
<dbReference type="PANTHER" id="PTHR30290">
    <property type="entry name" value="PERIPLASMIC BINDING COMPONENT OF ABC TRANSPORTER"/>
    <property type="match status" value="1"/>
</dbReference>
<dbReference type="InterPro" id="IPR039424">
    <property type="entry name" value="SBP_5"/>
</dbReference>
<dbReference type="Gene3D" id="3.40.190.10">
    <property type="entry name" value="Periplasmic binding protein-like II"/>
    <property type="match status" value="1"/>
</dbReference>
<reference evidence="3 4" key="1">
    <citation type="submission" date="2023-03" db="EMBL/GenBank/DDBJ databases">
        <title>WGS of Methanotrichaceae archaeon Mx.</title>
        <authorList>
            <person name="Sorokin D.Y."/>
            <person name="Merkel A.Y."/>
        </authorList>
    </citation>
    <scope>NUCLEOTIDE SEQUENCE [LARGE SCALE GENOMIC DNA]</scope>
    <source>
        <strain evidence="3 4">Mx</strain>
    </source>
</reference>
<evidence type="ECO:0000259" key="2">
    <source>
        <dbReference type="Pfam" id="PF00496"/>
    </source>
</evidence>
<dbReference type="RefSeq" id="WP_316967158.1">
    <property type="nucleotide sequence ID" value="NZ_JARFPK010000040.1"/>
</dbReference>
<organism evidence="3 4">
    <name type="scientific">Candidatus Methanocrinis natronophilus</name>
    <dbReference type="NCBI Taxonomy" id="3033396"/>
    <lineage>
        <taxon>Archaea</taxon>
        <taxon>Methanobacteriati</taxon>
        <taxon>Methanobacteriota</taxon>
        <taxon>Stenosarchaea group</taxon>
        <taxon>Methanomicrobia</taxon>
        <taxon>Methanotrichales</taxon>
        <taxon>Methanotrichaceae</taxon>
        <taxon>Methanocrinis</taxon>
    </lineage>
</organism>
<dbReference type="EMBL" id="JARFPK010000040">
    <property type="protein sequence ID" value="MDF0591425.1"/>
    <property type="molecule type" value="Genomic_DNA"/>
</dbReference>
<evidence type="ECO:0000256" key="1">
    <source>
        <dbReference type="ARBA" id="ARBA00022729"/>
    </source>
</evidence>
<dbReference type="PANTHER" id="PTHR30290:SF64">
    <property type="entry name" value="ABC TRANSPORTER PERIPLASMIC BINDING PROTEIN"/>
    <property type="match status" value="1"/>
</dbReference>
<keyword evidence="4" id="KW-1185">Reference proteome</keyword>
<dbReference type="InterPro" id="IPR030678">
    <property type="entry name" value="Peptide/Ni-bd"/>
</dbReference>
<feature type="domain" description="Solute-binding protein family 5" evidence="2">
    <location>
        <begin position="77"/>
        <end position="420"/>
    </location>
</feature>
<dbReference type="Proteomes" id="UP001220010">
    <property type="component" value="Unassembled WGS sequence"/>
</dbReference>
<dbReference type="InterPro" id="IPR000914">
    <property type="entry name" value="SBP_5_dom"/>
</dbReference>
<comment type="caution">
    <text evidence="3">The sequence shown here is derived from an EMBL/GenBank/DDBJ whole genome shotgun (WGS) entry which is preliminary data.</text>
</comment>
<name>A0ABT5X9N5_9EURY</name>